<keyword evidence="5" id="KW-1185">Reference proteome</keyword>
<comment type="similarity">
    <text evidence="3">Belongs to the UreF family.</text>
</comment>
<comment type="function">
    <text evidence="3">Required for maturation of urease via the functional incorporation of the urease nickel metallocenter.</text>
</comment>
<proteinExistence type="inferred from homology"/>
<keyword evidence="3" id="KW-0963">Cytoplasm</keyword>
<evidence type="ECO:0000313" key="4">
    <source>
        <dbReference type="EMBL" id="GAC59513.1"/>
    </source>
</evidence>
<dbReference type="Pfam" id="PF01730">
    <property type="entry name" value="UreF"/>
    <property type="match status" value="1"/>
</dbReference>
<reference evidence="4 5" key="1">
    <citation type="submission" date="2012-12" db="EMBL/GenBank/DDBJ databases">
        <title>Whole genome shotgun sequence of Gordonia sihwensis NBRC 108236.</title>
        <authorList>
            <person name="Yoshida I."/>
            <person name="Hosoyama A."/>
            <person name="Tsuchikane K."/>
            <person name="Ando Y."/>
            <person name="Baba S."/>
            <person name="Ohji S."/>
            <person name="Hamada M."/>
            <person name="Tamura T."/>
            <person name="Yamazoe A."/>
            <person name="Yamazaki S."/>
            <person name="Fujita N."/>
        </authorList>
    </citation>
    <scope>NUCLEOTIDE SEQUENCE [LARGE SCALE GENOMIC DNA]</scope>
    <source>
        <strain evidence="4 5">NBRC 108236</strain>
    </source>
</reference>
<organism evidence="4 5">
    <name type="scientific">Gordonia sihwensis NBRC 108236</name>
    <dbReference type="NCBI Taxonomy" id="1223544"/>
    <lineage>
        <taxon>Bacteria</taxon>
        <taxon>Bacillati</taxon>
        <taxon>Actinomycetota</taxon>
        <taxon>Actinomycetes</taxon>
        <taxon>Mycobacteriales</taxon>
        <taxon>Gordoniaceae</taxon>
        <taxon>Gordonia</taxon>
    </lineage>
</organism>
<dbReference type="PANTHER" id="PTHR33620:SF1">
    <property type="entry name" value="UREASE ACCESSORY PROTEIN F"/>
    <property type="match status" value="1"/>
</dbReference>
<comment type="subunit">
    <text evidence="3">UreD, UreF and UreG form a complex that acts as a GTP-hydrolysis-dependent molecular chaperone, activating the urease apoprotein by helping to assemble the nickel containing metallocenter of UreC. The UreE protein probably delivers the nickel.</text>
</comment>
<dbReference type="eggNOG" id="COG0830">
    <property type="taxonomic scope" value="Bacteria"/>
</dbReference>
<gene>
    <name evidence="3 4" type="primary">ureF</name>
    <name evidence="4" type="ORF">GSI01S_02_01560</name>
</gene>
<comment type="subcellular location">
    <subcellularLocation>
        <location evidence="3">Cytoplasm</location>
    </subcellularLocation>
</comment>
<protein>
    <recommendedName>
        <fullName evidence="3">Urease accessory protein UreF</fullName>
    </recommendedName>
</protein>
<sequence>MTETGAVPDITRFMRAMQFSDTMLPVGSFSFSNGLETAVAEGLVTDAESLRQFVQVCVKQGASCDGIAVLHAHRAALACDDAGLADADFAVIERKLNEEGRVMVTRMGRKLAELGLRLAPESAPIADWLERIKSGEVPGTYPATRALVLAEIGAGEQESFGIHQYGVAATVVGAALRVVRVDHMDTQQILFDVGATADEDYHAVKDLSLDDMSTFAPMLDIFASIHVRSHVRMFMN</sequence>
<name>L7LHJ1_9ACTN</name>
<dbReference type="GO" id="GO:0005737">
    <property type="term" value="C:cytoplasm"/>
    <property type="evidence" value="ECO:0007669"/>
    <property type="project" value="UniProtKB-SubCell"/>
</dbReference>
<evidence type="ECO:0000256" key="2">
    <source>
        <dbReference type="ARBA" id="ARBA00023186"/>
    </source>
</evidence>
<dbReference type="EMBL" id="BANU01000002">
    <property type="protein sequence ID" value="GAC59513.1"/>
    <property type="molecule type" value="Genomic_DNA"/>
</dbReference>
<keyword evidence="2 3" id="KW-0143">Chaperone</keyword>
<dbReference type="InterPro" id="IPR002639">
    <property type="entry name" value="UreF"/>
</dbReference>
<accession>L7LHJ1</accession>
<dbReference type="Proteomes" id="UP000035083">
    <property type="component" value="Unassembled WGS sequence"/>
</dbReference>
<evidence type="ECO:0000256" key="1">
    <source>
        <dbReference type="ARBA" id="ARBA00022988"/>
    </source>
</evidence>
<dbReference type="PIRSF" id="PIRSF009467">
    <property type="entry name" value="Ureas_acces_UreF"/>
    <property type="match status" value="1"/>
</dbReference>
<dbReference type="HAMAP" id="MF_01385">
    <property type="entry name" value="UreF"/>
    <property type="match status" value="1"/>
</dbReference>
<dbReference type="Gene3D" id="1.10.4190.10">
    <property type="entry name" value="Urease accessory protein UreF"/>
    <property type="match status" value="1"/>
</dbReference>
<keyword evidence="1 3" id="KW-0996">Nickel insertion</keyword>
<comment type="caution">
    <text evidence="4">The sequence shown here is derived from an EMBL/GenBank/DDBJ whole genome shotgun (WGS) entry which is preliminary data.</text>
</comment>
<dbReference type="InterPro" id="IPR038277">
    <property type="entry name" value="UreF_sf"/>
</dbReference>
<dbReference type="PANTHER" id="PTHR33620">
    <property type="entry name" value="UREASE ACCESSORY PROTEIN F"/>
    <property type="match status" value="1"/>
</dbReference>
<dbReference type="AlphaFoldDB" id="L7LHJ1"/>
<evidence type="ECO:0000256" key="3">
    <source>
        <dbReference type="HAMAP-Rule" id="MF_01385"/>
    </source>
</evidence>
<dbReference type="GO" id="GO:0016151">
    <property type="term" value="F:nickel cation binding"/>
    <property type="evidence" value="ECO:0007669"/>
    <property type="project" value="UniProtKB-UniRule"/>
</dbReference>
<evidence type="ECO:0000313" key="5">
    <source>
        <dbReference type="Proteomes" id="UP000035083"/>
    </source>
</evidence>